<organism evidence="4 5">
    <name type="scientific">Mesorhabditis spiculigera</name>
    <dbReference type="NCBI Taxonomy" id="96644"/>
    <lineage>
        <taxon>Eukaryota</taxon>
        <taxon>Metazoa</taxon>
        <taxon>Ecdysozoa</taxon>
        <taxon>Nematoda</taxon>
        <taxon>Chromadorea</taxon>
        <taxon>Rhabditida</taxon>
        <taxon>Rhabditina</taxon>
        <taxon>Rhabditomorpha</taxon>
        <taxon>Rhabditoidea</taxon>
        <taxon>Rhabditidae</taxon>
        <taxon>Mesorhabditinae</taxon>
        <taxon>Mesorhabditis</taxon>
    </lineage>
</organism>
<dbReference type="InterPro" id="IPR001079">
    <property type="entry name" value="Galectin_CRD"/>
</dbReference>
<evidence type="ECO:0000256" key="2">
    <source>
        <dbReference type="SAM" id="SignalP"/>
    </source>
</evidence>
<evidence type="ECO:0000313" key="5">
    <source>
        <dbReference type="Proteomes" id="UP001177023"/>
    </source>
</evidence>
<evidence type="ECO:0000259" key="3">
    <source>
        <dbReference type="PROSITE" id="PS51304"/>
    </source>
</evidence>
<keyword evidence="2" id="KW-0732">Signal</keyword>
<evidence type="ECO:0000313" key="4">
    <source>
        <dbReference type="EMBL" id="CAJ0576841.1"/>
    </source>
</evidence>
<dbReference type="GO" id="GO:0030246">
    <property type="term" value="F:carbohydrate binding"/>
    <property type="evidence" value="ECO:0007669"/>
    <property type="project" value="UniProtKB-KW"/>
</dbReference>
<dbReference type="PROSITE" id="PS51304">
    <property type="entry name" value="GALECTIN"/>
    <property type="match status" value="1"/>
</dbReference>
<keyword evidence="5" id="KW-1185">Reference proteome</keyword>
<feature type="domain" description="Galectin" evidence="3">
    <location>
        <begin position="59"/>
        <end position="190"/>
    </location>
</feature>
<comment type="caution">
    <text evidence="4">The sequence shown here is derived from an EMBL/GenBank/DDBJ whole genome shotgun (WGS) entry which is preliminary data.</text>
</comment>
<reference evidence="4" key="1">
    <citation type="submission" date="2023-06" db="EMBL/GenBank/DDBJ databases">
        <authorList>
            <person name="Delattre M."/>
        </authorList>
    </citation>
    <scope>NUCLEOTIDE SEQUENCE</scope>
    <source>
        <strain evidence="4">AF72</strain>
    </source>
</reference>
<dbReference type="Gene3D" id="2.60.120.200">
    <property type="match status" value="1"/>
</dbReference>
<dbReference type="Proteomes" id="UP001177023">
    <property type="component" value="Unassembled WGS sequence"/>
</dbReference>
<feature type="signal peptide" evidence="2">
    <location>
        <begin position="1"/>
        <end position="20"/>
    </location>
</feature>
<feature type="chain" id="PRO_5041205088" description="Galectin domain-containing protein" evidence="2">
    <location>
        <begin position="21"/>
        <end position="190"/>
    </location>
</feature>
<sequence length="190" mass="21350">MRRITLLLFILAVICPEASAGFITNAIWNFFSGTKSSVPESVAILAYKNLNYKPGDAFPKISVDKPLINGQFVHLRGVLNYNHVDIDLFNVYFRDQSAQYGNRLVTFFKFLVSPKFTFESRFSNGTVLRDRATNGMGAGTRFDFRVRILPSHIQVFANRGEIGIFDKPDTMSTVTAITVSGNFSEIQVFT</sequence>
<dbReference type="AlphaFoldDB" id="A0AA36G3F6"/>
<feature type="non-terminal residue" evidence="4">
    <location>
        <position position="190"/>
    </location>
</feature>
<protein>
    <recommendedName>
        <fullName evidence="3">Galectin domain-containing protein</fullName>
    </recommendedName>
</protein>
<keyword evidence="1" id="KW-0430">Lectin</keyword>
<name>A0AA36G3F6_9BILA</name>
<evidence type="ECO:0000256" key="1">
    <source>
        <dbReference type="ARBA" id="ARBA00022734"/>
    </source>
</evidence>
<accession>A0AA36G3F6</accession>
<gene>
    <name evidence="4" type="ORF">MSPICULIGERA_LOCUS15126</name>
</gene>
<proteinExistence type="predicted"/>
<dbReference type="EMBL" id="CATQJA010002647">
    <property type="protein sequence ID" value="CAJ0576841.1"/>
    <property type="molecule type" value="Genomic_DNA"/>
</dbReference>